<dbReference type="RefSeq" id="WP_231007840.1">
    <property type="nucleotide sequence ID" value="NZ_JAJNEC010000007.1"/>
</dbReference>
<name>A0ABS8PWC0_9BACT</name>
<evidence type="ECO:0000313" key="2">
    <source>
        <dbReference type="EMBL" id="MCD2425367.1"/>
    </source>
</evidence>
<dbReference type="Gene3D" id="3.30.420.40">
    <property type="match status" value="2"/>
</dbReference>
<organism evidence="2 3">
    <name type="scientific">Niabella pedocola</name>
    <dbReference type="NCBI Taxonomy" id="1752077"/>
    <lineage>
        <taxon>Bacteria</taxon>
        <taxon>Pseudomonadati</taxon>
        <taxon>Bacteroidota</taxon>
        <taxon>Chitinophagia</taxon>
        <taxon>Chitinophagales</taxon>
        <taxon>Chitinophagaceae</taxon>
        <taxon>Niabella</taxon>
    </lineage>
</organism>
<protein>
    <submittedName>
        <fullName evidence="2">ROK family protein</fullName>
    </submittedName>
</protein>
<dbReference type="Pfam" id="PF00480">
    <property type="entry name" value="ROK"/>
    <property type="match status" value="1"/>
</dbReference>
<evidence type="ECO:0000313" key="3">
    <source>
        <dbReference type="Proteomes" id="UP001199816"/>
    </source>
</evidence>
<keyword evidence="3" id="KW-1185">Reference proteome</keyword>
<dbReference type="SUPFAM" id="SSF53067">
    <property type="entry name" value="Actin-like ATPase domain"/>
    <property type="match status" value="1"/>
</dbReference>
<sequence length="408" mass="44242">MHKLALYSKLKRTIFEKLYYEKALTCSDLSALLNKSVPLVATALSELKQDGIVVIDGHADSTGGRKALLYRLKPETMYILSVAMDQLYTTVSVMDAGLNNAVYTQRFELKLLNNGEALHSLTAAITATLEHSGIPRDQFLGMGLGMPGFINIKKGINQSYVFTKNTLSLRDHLAQVFQIPVFIDNDSSTIALGESKFGIARGKTDVMVVNISWGIGLGMIVDGKLFRGHAGYAGELSHIPISDNHILCECGKRGCLETEASLRVVAQKALALIDEGKLEHLKIATPAVEDVAYAVMQLAAQGDQLCIELLSDMAFKIGKALAILVHIINPELVLLSGRASEVGKLLMAPVQQALNTYSIPRLMEGVELDVSTLRYKAYSMGAAALVVNSLSAANPEQIREPRRSTTAP</sequence>
<accession>A0ABS8PWC0</accession>
<comment type="caution">
    <text evidence="2">The sequence shown here is derived from an EMBL/GenBank/DDBJ whole genome shotgun (WGS) entry which is preliminary data.</text>
</comment>
<dbReference type="InterPro" id="IPR000600">
    <property type="entry name" value="ROK"/>
</dbReference>
<comment type="similarity">
    <text evidence="1">Belongs to the ROK (NagC/XylR) family.</text>
</comment>
<gene>
    <name evidence="2" type="ORF">LQ567_21465</name>
</gene>
<proteinExistence type="inferred from homology"/>
<dbReference type="InterPro" id="IPR036390">
    <property type="entry name" value="WH_DNA-bd_sf"/>
</dbReference>
<dbReference type="EMBL" id="JAJNEC010000007">
    <property type="protein sequence ID" value="MCD2425367.1"/>
    <property type="molecule type" value="Genomic_DNA"/>
</dbReference>
<dbReference type="Proteomes" id="UP001199816">
    <property type="component" value="Unassembled WGS sequence"/>
</dbReference>
<reference evidence="2 3" key="1">
    <citation type="submission" date="2021-11" db="EMBL/GenBank/DDBJ databases">
        <title>Genomic of Niabella pedocola.</title>
        <authorList>
            <person name="Wu T."/>
        </authorList>
    </citation>
    <scope>NUCLEOTIDE SEQUENCE [LARGE SCALE GENOMIC DNA]</scope>
    <source>
        <strain evidence="2 3">JCM 31011</strain>
    </source>
</reference>
<dbReference type="InterPro" id="IPR043129">
    <property type="entry name" value="ATPase_NBD"/>
</dbReference>
<dbReference type="PANTHER" id="PTHR18964">
    <property type="entry name" value="ROK (REPRESSOR, ORF, KINASE) FAMILY"/>
    <property type="match status" value="1"/>
</dbReference>
<dbReference type="InterPro" id="IPR036388">
    <property type="entry name" value="WH-like_DNA-bd_sf"/>
</dbReference>
<evidence type="ECO:0000256" key="1">
    <source>
        <dbReference type="ARBA" id="ARBA00006479"/>
    </source>
</evidence>
<dbReference type="Gene3D" id="1.10.10.10">
    <property type="entry name" value="Winged helix-like DNA-binding domain superfamily/Winged helix DNA-binding domain"/>
    <property type="match status" value="1"/>
</dbReference>
<dbReference type="PANTHER" id="PTHR18964:SF149">
    <property type="entry name" value="BIFUNCTIONAL UDP-N-ACETYLGLUCOSAMINE 2-EPIMERASE_N-ACETYLMANNOSAMINE KINASE"/>
    <property type="match status" value="1"/>
</dbReference>
<dbReference type="SUPFAM" id="SSF46785">
    <property type="entry name" value="Winged helix' DNA-binding domain"/>
    <property type="match status" value="1"/>
</dbReference>